<dbReference type="PANTHER" id="PTHR38794">
    <property type="entry name" value="INTEGRAL MEMBRANE PROTEIN"/>
    <property type="match status" value="1"/>
</dbReference>
<sequence>MPSLSSSSELLPPLETITPYDRGPAITIVAFVFFFVTLIIVAVKLGTALYSKTVLLSTDAPLWIALIVAFIQSLLTQFAVDHGLGKHSSSLSTADFSKYNKLTYAAQLLLIPVLSLSKVSTCRLIHRLTPGQRIRRANLITMIAVGLWTVFALFATALQCRPHWEYLPSHCVGKGAVNYPIILINIVTDLALVVIPLIMIWSVQMTLQKRLQIIASFSSRLVVVAVSITELVYLPIYLQSSDPTSNVEYRRLTTYLSIIAACMPSVYRILSNLRSGLNGVHLSEIELSTTQGATGSRTESGNQGGSSSRAKRRSAFFPGFRATELFSRYDTTQSGLCTIQDDATRRNRDETESTESTRGLTEDQPPKSMTFNHNGCACWQGKRNASKYQWASEHRFEAYVHYEHTMSTSFASYFDHSSLGKLAKKLIYRSKTTRQYQVYTIT</sequence>
<accession>A0A370BFV9</accession>
<evidence type="ECO:0000313" key="5">
    <source>
        <dbReference type="Proteomes" id="UP000253845"/>
    </source>
</evidence>
<feature type="region of interest" description="Disordered" evidence="1">
    <location>
        <begin position="290"/>
        <end position="312"/>
    </location>
</feature>
<feature type="domain" description="Rhodopsin" evidence="3">
    <location>
        <begin position="50"/>
        <end position="271"/>
    </location>
</feature>
<feature type="compositionally biased region" description="Basic and acidic residues" evidence="1">
    <location>
        <begin position="342"/>
        <end position="351"/>
    </location>
</feature>
<feature type="region of interest" description="Disordered" evidence="1">
    <location>
        <begin position="340"/>
        <end position="367"/>
    </location>
</feature>
<dbReference type="AlphaFoldDB" id="A0A370BFV9"/>
<feature type="transmembrane region" description="Helical" evidence="2">
    <location>
        <begin position="62"/>
        <end position="84"/>
    </location>
</feature>
<dbReference type="PANTHER" id="PTHR38794:SF3">
    <property type="entry name" value="INTEGRAL MEMBRANE PROTEIN"/>
    <property type="match status" value="1"/>
</dbReference>
<reference evidence="4 5" key="1">
    <citation type="submission" date="2018-07" db="EMBL/GenBank/DDBJ databases">
        <title>Section-level genome sequencing of Aspergillus section Nigri to investigate inter- and intra-species variation.</title>
        <authorList>
            <consortium name="DOE Joint Genome Institute"/>
            <person name="Vesth T.C."/>
            <person name="Nybo J.L."/>
            <person name="Theobald S."/>
            <person name="Frisvad J.C."/>
            <person name="Larsen T.O."/>
            <person name="Nielsen K.F."/>
            <person name="Hoof J.B."/>
            <person name="Brandl J."/>
            <person name="Salamov A."/>
            <person name="Riley R."/>
            <person name="Gladden J.M."/>
            <person name="Phatale P."/>
            <person name="Nielsen M.T."/>
            <person name="Lyhne E.K."/>
            <person name="Kogle M.E."/>
            <person name="Strasser K."/>
            <person name="McDonnell E."/>
            <person name="Barry K."/>
            <person name="Clum A."/>
            <person name="Chen C."/>
            <person name="Nolan M."/>
            <person name="Sandor L."/>
            <person name="Kuo A."/>
            <person name="Lipzen A."/>
            <person name="Hainaut M."/>
            <person name="Drula E."/>
            <person name="Tsang A."/>
            <person name="Magnuson J.K."/>
            <person name="Henrissat B."/>
            <person name="Wiebenga A."/>
            <person name="Simmons B.A."/>
            <person name="Makela M.R."/>
            <person name="De vries R.P."/>
            <person name="Grigoriev I.V."/>
            <person name="Mortensen U.H."/>
            <person name="Baker S.E."/>
            <person name="Andersen M.R."/>
        </authorList>
    </citation>
    <scope>NUCLEOTIDE SEQUENCE [LARGE SCALE GENOMIC DNA]</scope>
    <source>
        <strain evidence="4 5">ATCC 13496</strain>
    </source>
</reference>
<dbReference type="Proteomes" id="UP000253845">
    <property type="component" value="Unassembled WGS sequence"/>
</dbReference>
<name>A0A370BFV9_ASPNG</name>
<keyword evidence="2" id="KW-1133">Transmembrane helix</keyword>
<feature type="transmembrane region" description="Helical" evidence="2">
    <location>
        <begin position="252"/>
        <end position="270"/>
    </location>
</feature>
<feature type="transmembrane region" description="Helical" evidence="2">
    <location>
        <begin position="137"/>
        <end position="159"/>
    </location>
</feature>
<evidence type="ECO:0000259" key="3">
    <source>
        <dbReference type="Pfam" id="PF20684"/>
    </source>
</evidence>
<organism evidence="4 5">
    <name type="scientific">Aspergillus niger ATCC 13496</name>
    <dbReference type="NCBI Taxonomy" id="1353008"/>
    <lineage>
        <taxon>Eukaryota</taxon>
        <taxon>Fungi</taxon>
        <taxon>Dikarya</taxon>
        <taxon>Ascomycota</taxon>
        <taxon>Pezizomycotina</taxon>
        <taxon>Eurotiomycetes</taxon>
        <taxon>Eurotiomycetidae</taxon>
        <taxon>Eurotiales</taxon>
        <taxon>Aspergillaceae</taxon>
        <taxon>Aspergillus</taxon>
        <taxon>Aspergillus subgen. Circumdati</taxon>
    </lineage>
</organism>
<evidence type="ECO:0000256" key="1">
    <source>
        <dbReference type="SAM" id="MobiDB-lite"/>
    </source>
</evidence>
<keyword evidence="2" id="KW-0472">Membrane</keyword>
<gene>
    <name evidence="4" type="ORF">M747DRAFT_326819</name>
</gene>
<feature type="compositionally biased region" description="Polar residues" evidence="1">
    <location>
        <begin position="290"/>
        <end position="301"/>
    </location>
</feature>
<dbReference type="VEuPathDB" id="FungiDB:M747DRAFT_326819"/>
<feature type="transmembrane region" description="Helical" evidence="2">
    <location>
        <begin position="104"/>
        <end position="125"/>
    </location>
</feature>
<protein>
    <recommendedName>
        <fullName evidence="3">Rhodopsin domain-containing protein</fullName>
    </recommendedName>
</protein>
<keyword evidence="2" id="KW-0812">Transmembrane</keyword>
<evidence type="ECO:0000256" key="2">
    <source>
        <dbReference type="SAM" id="Phobius"/>
    </source>
</evidence>
<feature type="transmembrane region" description="Helical" evidence="2">
    <location>
        <begin position="179"/>
        <end position="201"/>
    </location>
</feature>
<dbReference type="Pfam" id="PF20684">
    <property type="entry name" value="Fung_rhodopsin"/>
    <property type="match status" value="1"/>
</dbReference>
<proteinExistence type="predicted"/>
<dbReference type="EMBL" id="KZ851967">
    <property type="protein sequence ID" value="RDH14433.1"/>
    <property type="molecule type" value="Genomic_DNA"/>
</dbReference>
<dbReference type="InterPro" id="IPR049326">
    <property type="entry name" value="Rhodopsin_dom_fungi"/>
</dbReference>
<evidence type="ECO:0000313" key="4">
    <source>
        <dbReference type="EMBL" id="RDH14433.1"/>
    </source>
</evidence>
<feature type="transmembrane region" description="Helical" evidence="2">
    <location>
        <begin position="25"/>
        <end position="50"/>
    </location>
</feature>
<feature type="transmembrane region" description="Helical" evidence="2">
    <location>
        <begin position="221"/>
        <end position="240"/>
    </location>
</feature>